<feature type="transmembrane region" description="Helical" evidence="1">
    <location>
        <begin position="69"/>
        <end position="89"/>
    </location>
</feature>
<keyword evidence="1" id="KW-0472">Membrane</keyword>
<proteinExistence type="predicted"/>
<comment type="caution">
    <text evidence="2">The sequence shown here is derived from an EMBL/GenBank/DDBJ whole genome shotgun (WGS) entry which is preliminary data.</text>
</comment>
<protein>
    <submittedName>
        <fullName evidence="2">Uncharacterized protein</fullName>
    </submittedName>
</protein>
<keyword evidence="1" id="KW-1133">Transmembrane helix</keyword>
<sequence>MTLAITLACAAVATVLWYAKAPDNSMRFGVLALMYWGAVLMWLVDGMYRLLDGEPFIEIADTAVMFDDAMLGLLVAIVGLAAWTVYLVIKDPKHVLRRTTTHVS</sequence>
<evidence type="ECO:0000256" key="1">
    <source>
        <dbReference type="SAM" id="Phobius"/>
    </source>
</evidence>
<dbReference type="EMBL" id="JABZGW010000048">
    <property type="protein sequence ID" value="MBF4807443.1"/>
    <property type="molecule type" value="Genomic_DNA"/>
</dbReference>
<organism evidence="2 3">
    <name type="scientific">Lancefieldella rimae</name>
    <dbReference type="NCBI Taxonomy" id="1383"/>
    <lineage>
        <taxon>Bacteria</taxon>
        <taxon>Bacillati</taxon>
        <taxon>Actinomycetota</taxon>
        <taxon>Coriobacteriia</taxon>
        <taxon>Coriobacteriales</taxon>
        <taxon>Atopobiaceae</taxon>
        <taxon>Lancefieldella</taxon>
    </lineage>
</organism>
<name>A0A930VZ51_9ACTN</name>
<accession>A0A930VZ51</accession>
<dbReference type="AlphaFoldDB" id="A0A930VZ51"/>
<evidence type="ECO:0000313" key="3">
    <source>
        <dbReference type="Proteomes" id="UP000698335"/>
    </source>
</evidence>
<gene>
    <name evidence="2" type="ORF">HXK26_01925</name>
</gene>
<feature type="transmembrane region" description="Helical" evidence="1">
    <location>
        <begin position="29"/>
        <end position="48"/>
    </location>
</feature>
<reference evidence="2" key="1">
    <citation type="submission" date="2020-04" db="EMBL/GenBank/DDBJ databases">
        <title>Deep metagenomics examines the oral microbiome during advanced dental caries in children, revealing novel taxa and co-occurrences with host molecules.</title>
        <authorList>
            <person name="Baker J.L."/>
            <person name="Morton J.T."/>
            <person name="Dinis M."/>
            <person name="Alvarez R."/>
            <person name="Tran N.C."/>
            <person name="Knight R."/>
            <person name="Edlund A."/>
        </authorList>
    </citation>
    <scope>NUCLEOTIDE SEQUENCE</scope>
    <source>
        <strain evidence="2">JCVI_38_bin.5</strain>
    </source>
</reference>
<keyword evidence="1" id="KW-0812">Transmembrane</keyword>
<dbReference type="Proteomes" id="UP000698335">
    <property type="component" value="Unassembled WGS sequence"/>
</dbReference>
<evidence type="ECO:0000313" key="2">
    <source>
        <dbReference type="EMBL" id="MBF4807443.1"/>
    </source>
</evidence>